<dbReference type="GO" id="GO:0003991">
    <property type="term" value="F:acetylglutamate kinase activity"/>
    <property type="evidence" value="ECO:0007669"/>
    <property type="project" value="UniProtKB-UniRule"/>
</dbReference>
<feature type="binding site" evidence="9">
    <location>
        <position position="157"/>
    </location>
    <ligand>
        <name>substrate</name>
    </ligand>
</feature>
<evidence type="ECO:0000256" key="8">
    <source>
        <dbReference type="ARBA" id="ARBA00048141"/>
    </source>
</evidence>
<dbReference type="GO" id="GO:0005524">
    <property type="term" value="F:ATP binding"/>
    <property type="evidence" value="ECO:0007669"/>
    <property type="project" value="UniProtKB-UniRule"/>
</dbReference>
<keyword evidence="6 9" id="KW-0418">Kinase</keyword>
<gene>
    <name evidence="9 11" type="primary">argB</name>
    <name evidence="11" type="ORF">GCM10007096_31050</name>
</gene>
<comment type="function">
    <text evidence="9">Catalyzes the ATP-dependent phosphorylation of N-acetyl-L-glutamate.</text>
</comment>
<feature type="site" description="Transition state stabilizer" evidence="9">
    <location>
        <position position="219"/>
    </location>
</feature>
<evidence type="ECO:0000256" key="4">
    <source>
        <dbReference type="ARBA" id="ARBA00022679"/>
    </source>
</evidence>
<dbReference type="NCBIfam" id="TIGR00761">
    <property type="entry name" value="argB"/>
    <property type="match status" value="1"/>
</dbReference>
<dbReference type="InterPro" id="IPR036393">
    <property type="entry name" value="AceGlu_kinase-like_sf"/>
</dbReference>
<dbReference type="PANTHER" id="PTHR23342">
    <property type="entry name" value="N-ACETYLGLUTAMATE SYNTHASE"/>
    <property type="match status" value="1"/>
</dbReference>
<name>A0A8J3EN98_9BACL</name>
<dbReference type="InterPro" id="IPR001048">
    <property type="entry name" value="Asp/Glu/Uridylate_kinase"/>
</dbReference>
<comment type="similarity">
    <text evidence="9">Belongs to the acetylglutamate kinase family. ArgB subfamily.</text>
</comment>
<feature type="binding site" evidence="9">
    <location>
        <begin position="41"/>
        <end position="42"/>
    </location>
    <ligand>
        <name>substrate</name>
    </ligand>
</feature>
<evidence type="ECO:0000256" key="3">
    <source>
        <dbReference type="ARBA" id="ARBA00022605"/>
    </source>
</evidence>
<evidence type="ECO:0000313" key="12">
    <source>
        <dbReference type="Proteomes" id="UP000656813"/>
    </source>
</evidence>
<feature type="site" description="Transition state stabilizer" evidence="9">
    <location>
        <position position="7"/>
    </location>
</feature>
<organism evidence="11 12">
    <name type="scientific">Pullulanibacillus pueri</name>
    <dbReference type="NCBI Taxonomy" id="1437324"/>
    <lineage>
        <taxon>Bacteria</taxon>
        <taxon>Bacillati</taxon>
        <taxon>Bacillota</taxon>
        <taxon>Bacilli</taxon>
        <taxon>Bacillales</taxon>
        <taxon>Sporolactobacillaceae</taxon>
        <taxon>Pullulanibacillus</taxon>
    </lineage>
</organism>
<dbReference type="EMBL" id="BMFV01000027">
    <property type="protein sequence ID" value="GGH85505.1"/>
    <property type="molecule type" value="Genomic_DNA"/>
</dbReference>
<dbReference type="RefSeq" id="WP_188498301.1">
    <property type="nucleotide sequence ID" value="NZ_BMFV01000027.1"/>
</dbReference>
<evidence type="ECO:0000259" key="10">
    <source>
        <dbReference type="Pfam" id="PF00696"/>
    </source>
</evidence>
<dbReference type="EC" id="2.7.2.8" evidence="9"/>
<evidence type="ECO:0000256" key="5">
    <source>
        <dbReference type="ARBA" id="ARBA00022741"/>
    </source>
</evidence>
<dbReference type="SUPFAM" id="SSF53633">
    <property type="entry name" value="Carbamate kinase-like"/>
    <property type="match status" value="1"/>
</dbReference>
<dbReference type="GO" id="GO:0005737">
    <property type="term" value="C:cytoplasm"/>
    <property type="evidence" value="ECO:0007669"/>
    <property type="project" value="UniProtKB-SubCell"/>
</dbReference>
<accession>A0A8J3EN98</accession>
<evidence type="ECO:0000313" key="11">
    <source>
        <dbReference type="EMBL" id="GGH85505.1"/>
    </source>
</evidence>
<keyword evidence="2 9" id="KW-0055">Arginine biosynthesis</keyword>
<reference evidence="11" key="2">
    <citation type="submission" date="2020-09" db="EMBL/GenBank/DDBJ databases">
        <authorList>
            <person name="Sun Q."/>
            <person name="Zhou Y."/>
        </authorList>
    </citation>
    <scope>NUCLEOTIDE SEQUENCE</scope>
    <source>
        <strain evidence="11">CGMCC 1.12777</strain>
    </source>
</reference>
<evidence type="ECO:0000256" key="1">
    <source>
        <dbReference type="ARBA" id="ARBA00004828"/>
    </source>
</evidence>
<comment type="catalytic activity">
    <reaction evidence="8 9">
        <text>N-acetyl-L-glutamate + ATP = N-acetyl-L-glutamyl 5-phosphate + ADP</text>
        <dbReference type="Rhea" id="RHEA:14629"/>
        <dbReference type="ChEBI" id="CHEBI:30616"/>
        <dbReference type="ChEBI" id="CHEBI:44337"/>
        <dbReference type="ChEBI" id="CHEBI:57936"/>
        <dbReference type="ChEBI" id="CHEBI:456216"/>
        <dbReference type="EC" id="2.7.2.8"/>
    </reaction>
</comment>
<feature type="binding site" evidence="9">
    <location>
        <position position="63"/>
    </location>
    <ligand>
        <name>substrate</name>
    </ligand>
</feature>
<evidence type="ECO:0000256" key="2">
    <source>
        <dbReference type="ARBA" id="ARBA00022571"/>
    </source>
</evidence>
<feature type="domain" description="Aspartate/glutamate/uridylate kinase" evidence="10">
    <location>
        <begin position="2"/>
        <end position="238"/>
    </location>
</feature>
<keyword evidence="7 9" id="KW-0067">ATP-binding</keyword>
<dbReference type="HAMAP" id="MF_00082">
    <property type="entry name" value="ArgB"/>
    <property type="match status" value="1"/>
</dbReference>
<proteinExistence type="inferred from homology"/>
<dbReference type="Gene3D" id="3.40.1160.10">
    <property type="entry name" value="Acetylglutamate kinase-like"/>
    <property type="match status" value="1"/>
</dbReference>
<evidence type="ECO:0000256" key="7">
    <source>
        <dbReference type="ARBA" id="ARBA00022840"/>
    </source>
</evidence>
<dbReference type="InterPro" id="IPR037528">
    <property type="entry name" value="ArgB"/>
</dbReference>
<dbReference type="PANTHER" id="PTHR23342:SF0">
    <property type="entry name" value="N-ACETYLGLUTAMATE SYNTHASE, MITOCHONDRIAL"/>
    <property type="match status" value="1"/>
</dbReference>
<keyword evidence="4 9" id="KW-0808">Transferase</keyword>
<dbReference type="UniPathway" id="UPA00068">
    <property type="reaction ID" value="UER00107"/>
</dbReference>
<keyword evidence="9" id="KW-0963">Cytoplasm</keyword>
<keyword evidence="3 9" id="KW-0028">Amino-acid biosynthesis</keyword>
<sequence>MKYLVIKCGGSAFQELSESFYKTIVSIQKNGQWVPVIVHGGGPMISNLLDKLQIETHFHQGLRVTTEEVLDVVEMVLSGSVNKQIVRQLVSAGGQAVGMSGIDGGLLEAIPNDPDHTLGFVGKIVHVETELIEHQAKLGYIPVISPLAMDYKGQRYNINGDTAAAAVAQALKGYLCIASDISGIQVTANGTSSVLREATSAQIEQLIIDGVITGGMIPKVKSAIDGLHNGVKEAVILNGLEPDQLTAYVAGKTVGTKITLNEEVSHA</sequence>
<dbReference type="GO" id="GO:0042450">
    <property type="term" value="P:L-arginine biosynthetic process via ornithine"/>
    <property type="evidence" value="ECO:0007669"/>
    <property type="project" value="UniProtKB-UniRule"/>
</dbReference>
<protein>
    <recommendedName>
        <fullName evidence="9">Acetylglutamate kinase</fullName>
        <ecNumber evidence="9">2.7.2.8</ecNumber>
    </recommendedName>
    <alternativeName>
        <fullName evidence="9">N-acetyl-L-glutamate 5-phosphotransferase</fullName>
    </alternativeName>
    <alternativeName>
        <fullName evidence="9">NAG kinase</fullName>
        <shortName evidence="9">NAGK</shortName>
    </alternativeName>
</protein>
<dbReference type="Pfam" id="PF00696">
    <property type="entry name" value="AA_kinase"/>
    <property type="match status" value="1"/>
</dbReference>
<reference evidence="11" key="1">
    <citation type="journal article" date="2014" name="Int. J. Syst. Evol. Microbiol.">
        <title>Complete genome sequence of Corynebacterium casei LMG S-19264T (=DSM 44701T), isolated from a smear-ripened cheese.</title>
        <authorList>
            <consortium name="US DOE Joint Genome Institute (JGI-PGF)"/>
            <person name="Walter F."/>
            <person name="Albersmeier A."/>
            <person name="Kalinowski J."/>
            <person name="Ruckert C."/>
        </authorList>
    </citation>
    <scope>NUCLEOTIDE SEQUENCE</scope>
    <source>
        <strain evidence="11">CGMCC 1.12777</strain>
    </source>
</reference>
<comment type="pathway">
    <text evidence="1 9">Amino-acid biosynthesis; L-arginine biosynthesis; N(2)-acetyl-L-ornithine from L-glutamate: step 2/4.</text>
</comment>
<dbReference type="PIRSF" id="PIRSF000728">
    <property type="entry name" value="NAGK"/>
    <property type="match status" value="1"/>
</dbReference>
<dbReference type="AlphaFoldDB" id="A0A8J3EN98"/>
<keyword evidence="5 9" id="KW-0547">Nucleotide-binding</keyword>
<evidence type="ECO:0000256" key="6">
    <source>
        <dbReference type="ARBA" id="ARBA00022777"/>
    </source>
</evidence>
<dbReference type="FunFam" id="3.40.1160.10:FF:000004">
    <property type="entry name" value="Acetylglutamate kinase"/>
    <property type="match status" value="1"/>
</dbReference>
<dbReference type="CDD" id="cd04238">
    <property type="entry name" value="AAK_NAGK-like"/>
    <property type="match status" value="1"/>
</dbReference>
<keyword evidence="12" id="KW-1185">Reference proteome</keyword>
<evidence type="ECO:0000256" key="9">
    <source>
        <dbReference type="HAMAP-Rule" id="MF_00082"/>
    </source>
</evidence>
<dbReference type="Proteomes" id="UP000656813">
    <property type="component" value="Unassembled WGS sequence"/>
</dbReference>
<comment type="subcellular location">
    <subcellularLocation>
        <location evidence="9">Cytoplasm</location>
    </subcellularLocation>
</comment>
<dbReference type="InterPro" id="IPR004662">
    <property type="entry name" value="AcgluKinase_fam"/>
</dbReference>
<comment type="caution">
    <text evidence="11">The sequence shown here is derived from an EMBL/GenBank/DDBJ whole genome shotgun (WGS) entry which is preliminary data.</text>
</comment>